<dbReference type="EMBL" id="GIFC01001470">
    <property type="protein sequence ID" value="MXU83553.1"/>
    <property type="molecule type" value="Transcribed_RNA"/>
</dbReference>
<proteinExistence type="predicted"/>
<reference evidence="1" key="1">
    <citation type="submission" date="2019-12" db="EMBL/GenBank/DDBJ databases">
        <title>An insight into the sialome of adult female Ixodes ricinus ticks feeding for 6 days.</title>
        <authorList>
            <person name="Perner J."/>
            <person name="Ribeiro J.M.C."/>
        </authorList>
    </citation>
    <scope>NUCLEOTIDE SEQUENCE</scope>
    <source>
        <strain evidence="1">Semi-engorged</strain>
        <tissue evidence="1">Salivary glands</tissue>
    </source>
</reference>
<organism evidence="1">
    <name type="scientific">Ixodes ricinus</name>
    <name type="common">Common tick</name>
    <name type="synonym">Acarus ricinus</name>
    <dbReference type="NCBI Taxonomy" id="34613"/>
    <lineage>
        <taxon>Eukaryota</taxon>
        <taxon>Metazoa</taxon>
        <taxon>Ecdysozoa</taxon>
        <taxon>Arthropoda</taxon>
        <taxon>Chelicerata</taxon>
        <taxon>Arachnida</taxon>
        <taxon>Acari</taxon>
        <taxon>Parasitiformes</taxon>
        <taxon>Ixodida</taxon>
        <taxon>Ixodoidea</taxon>
        <taxon>Ixodidae</taxon>
        <taxon>Ixodinae</taxon>
        <taxon>Ixodes</taxon>
    </lineage>
</organism>
<accession>A0A6B0UBP1</accession>
<protein>
    <submittedName>
        <fullName evidence="1">Putative secreted protein</fullName>
    </submittedName>
</protein>
<dbReference type="AlphaFoldDB" id="A0A6B0UBP1"/>
<name>A0A6B0UBP1_IXORI</name>
<evidence type="ECO:0000313" key="1">
    <source>
        <dbReference type="EMBL" id="MXU83553.1"/>
    </source>
</evidence>
<sequence length="76" mass="7799">MIPTALAMALAVIGWSPVTMITLIPALRHLATASGTAARGGSIIETRPRKQSPVRGKFCSSASKGYPGGYLSVGSL</sequence>